<accession>A0A0H3N7A0</accession>
<keyword evidence="2" id="KW-0413">Isomerase</keyword>
<dbReference type="PANTHER" id="PTHR42745">
    <property type="match status" value="1"/>
</dbReference>
<sequence>MISRRIHLMENTLSEFLDNISNELSEFIASIDETSINKACELILEAEKNHGRVHVTGIGKPGHVSGYISSLLSSTGTSAYILHGTEAVHGSSGQVVEGDVVIAISNSGETQELKATLKTLKVNGAKIIGVSGNESSFLKNISDIFLFAGVKQEGDCLNKAPRASILAETIVLQSLSVVLQYAKGLNTQQYLKWHPAGSLGKSIREGI</sequence>
<gene>
    <name evidence="2" type="ordered locus">CD196_3443</name>
</gene>
<dbReference type="PANTHER" id="PTHR42745:SF1">
    <property type="entry name" value="ARABINOSE 5-PHOSPHATE ISOMERASE KDSD"/>
    <property type="match status" value="1"/>
</dbReference>
<dbReference type="InterPro" id="IPR035474">
    <property type="entry name" value="SIS_Kpsf"/>
</dbReference>
<evidence type="ECO:0000313" key="2">
    <source>
        <dbReference type="EMBL" id="CBA66946.1"/>
    </source>
</evidence>
<dbReference type="GO" id="GO:0097367">
    <property type="term" value="F:carbohydrate derivative binding"/>
    <property type="evidence" value="ECO:0007669"/>
    <property type="project" value="InterPro"/>
</dbReference>
<dbReference type="GO" id="GO:1901135">
    <property type="term" value="P:carbohydrate derivative metabolic process"/>
    <property type="evidence" value="ECO:0007669"/>
    <property type="project" value="InterPro"/>
</dbReference>
<dbReference type="Pfam" id="PF01380">
    <property type="entry name" value="SIS"/>
    <property type="match status" value="1"/>
</dbReference>
<dbReference type="InterPro" id="IPR001347">
    <property type="entry name" value="SIS_dom"/>
</dbReference>
<evidence type="ECO:0000313" key="3">
    <source>
        <dbReference type="Proteomes" id="UP000002068"/>
    </source>
</evidence>
<dbReference type="InterPro" id="IPR050986">
    <property type="entry name" value="GutQ/KpsF_isomerases"/>
</dbReference>
<evidence type="ECO:0000259" key="1">
    <source>
        <dbReference type="PROSITE" id="PS51464"/>
    </source>
</evidence>
<reference evidence="2 3" key="1">
    <citation type="journal article" date="2009" name="Genome Biol.">
        <title>Comparative genome and phenotypic analysis of Clostridium difficile 027 strains provides insight into the evolution of a hypervirulent bacterium.</title>
        <authorList>
            <person name="Stabler R.A."/>
            <person name="He M."/>
            <person name="Dawson L."/>
            <person name="Martin M."/>
            <person name="Valiente E."/>
            <person name="Corton C."/>
            <person name="Lawley T.D."/>
            <person name="Sebaihia M."/>
            <person name="Quail M.A."/>
            <person name="Rose G."/>
            <person name="Gerding D.N."/>
            <person name="Gibert M."/>
            <person name="Popoff M.R."/>
            <person name="Parkhill J."/>
            <person name="Dougan G."/>
            <person name="Wren B.W."/>
        </authorList>
    </citation>
    <scope>NUCLEOTIDE SEQUENCE [LARGE SCALE GENOMIC DNA]</scope>
    <source>
        <strain evidence="2 3">CD196</strain>
    </source>
</reference>
<dbReference type="HOGENOM" id="CLU_040681_5_4_9"/>
<protein>
    <submittedName>
        <fullName evidence="2">Sugar-phosphate isomerase</fullName>
    </submittedName>
</protein>
<organism evidence="2 3">
    <name type="scientific">Clostridioides difficile (strain CD196)</name>
    <name type="common">Peptoclostridium difficile</name>
    <dbReference type="NCBI Taxonomy" id="645462"/>
    <lineage>
        <taxon>Bacteria</taxon>
        <taxon>Bacillati</taxon>
        <taxon>Bacillota</taxon>
        <taxon>Clostridia</taxon>
        <taxon>Peptostreptococcales</taxon>
        <taxon>Peptostreptococcaceae</taxon>
        <taxon>Clostridioides</taxon>
    </lineage>
</organism>
<feature type="domain" description="SIS" evidence="1">
    <location>
        <begin position="39"/>
        <end position="187"/>
    </location>
</feature>
<name>A0A0H3N7A0_CLODC</name>
<dbReference type="EMBL" id="FN538970">
    <property type="protein sequence ID" value="CBA66946.1"/>
    <property type="molecule type" value="Genomic_DNA"/>
</dbReference>
<proteinExistence type="predicted"/>
<dbReference type="GO" id="GO:0016853">
    <property type="term" value="F:isomerase activity"/>
    <property type="evidence" value="ECO:0007669"/>
    <property type="project" value="UniProtKB-KW"/>
</dbReference>
<dbReference type="InterPro" id="IPR046348">
    <property type="entry name" value="SIS_dom_sf"/>
</dbReference>
<dbReference type="Gene3D" id="3.40.50.10490">
    <property type="entry name" value="Glucose-6-phosphate isomerase like protein, domain 1"/>
    <property type="match status" value="1"/>
</dbReference>
<dbReference type="AlphaFoldDB" id="A0A0H3N7A0"/>
<dbReference type="PROSITE" id="PS51464">
    <property type="entry name" value="SIS"/>
    <property type="match status" value="1"/>
</dbReference>
<dbReference type="CDD" id="cd05014">
    <property type="entry name" value="SIS_Kpsf"/>
    <property type="match status" value="1"/>
</dbReference>
<dbReference type="Proteomes" id="UP000002068">
    <property type="component" value="Chromosome"/>
</dbReference>
<dbReference type="SUPFAM" id="SSF53697">
    <property type="entry name" value="SIS domain"/>
    <property type="match status" value="1"/>
</dbReference>
<dbReference type="KEGG" id="cdc:CD196_3443"/>